<sequence>MSAQPDGRTHVRRVAASIEEILGPGAHREPFVHGDGKSGVRMERVVVDGQRYVLKHLHVADDWIMRATGDLAGRPITLWRRGLLDRLPDCFDHATVGAAWDDRPEGRGAVVVMRDVGEWLLPEGDVEIPLDAHLAFVDHMARLHTTFWGFRDTVGLLPLSQRYVWFGPHLADVERARGSTAAVPTRLVPQGWDRFAERAPDAAPVVLALLEDASPLVRGLASTPATLLHGDWKAGNLGRDLDGRTILLDWAVTGAGPPCAEIAHYVCLNRARLPQSKDATLRAYREALERHGMDTGPWWDRQCALSLLGTLLMFGWEKAWGEDEGALEDLAWWRARALDGAREL</sequence>
<dbReference type="EMBL" id="CP036402">
    <property type="protein sequence ID" value="QBI18186.1"/>
    <property type="molecule type" value="Genomic_DNA"/>
</dbReference>
<dbReference type="Proteomes" id="UP000291469">
    <property type="component" value="Chromosome"/>
</dbReference>
<protein>
    <submittedName>
        <fullName evidence="1">Aminoglycoside phosphotransferase</fullName>
    </submittedName>
</protein>
<accession>A0A411YAF7</accession>
<evidence type="ECO:0000313" key="1">
    <source>
        <dbReference type="EMBL" id="QBI18186.1"/>
    </source>
</evidence>
<keyword evidence="2" id="KW-1185">Reference proteome</keyword>
<dbReference type="RefSeq" id="WP_131153184.1">
    <property type="nucleotide sequence ID" value="NZ_CP036402.1"/>
</dbReference>
<evidence type="ECO:0000313" key="2">
    <source>
        <dbReference type="Proteomes" id="UP000291469"/>
    </source>
</evidence>
<proteinExistence type="predicted"/>
<dbReference type="GO" id="GO:0016740">
    <property type="term" value="F:transferase activity"/>
    <property type="evidence" value="ECO:0007669"/>
    <property type="project" value="UniProtKB-KW"/>
</dbReference>
<gene>
    <name evidence="1" type="ORF">ER308_00425</name>
</gene>
<organism evidence="1 2">
    <name type="scientific">Egibacter rhizosphaerae</name>
    <dbReference type="NCBI Taxonomy" id="1670831"/>
    <lineage>
        <taxon>Bacteria</taxon>
        <taxon>Bacillati</taxon>
        <taxon>Actinomycetota</taxon>
        <taxon>Nitriliruptoria</taxon>
        <taxon>Egibacterales</taxon>
        <taxon>Egibacteraceae</taxon>
        <taxon>Egibacter</taxon>
    </lineage>
</organism>
<dbReference type="InterPro" id="IPR011009">
    <property type="entry name" value="Kinase-like_dom_sf"/>
</dbReference>
<dbReference type="SUPFAM" id="SSF56112">
    <property type="entry name" value="Protein kinase-like (PK-like)"/>
    <property type="match status" value="1"/>
</dbReference>
<dbReference type="AlphaFoldDB" id="A0A411YAF7"/>
<reference evidence="1 2" key="1">
    <citation type="submission" date="2019-01" db="EMBL/GenBank/DDBJ databases">
        <title>Egibacter rhizosphaerae EGI 80759T.</title>
        <authorList>
            <person name="Chen D.-D."/>
            <person name="Tian Y."/>
            <person name="Jiao J.-Y."/>
            <person name="Zhang X.-T."/>
            <person name="Zhang Y.-G."/>
            <person name="Zhang Y."/>
            <person name="Xiao M."/>
            <person name="Shu W.-S."/>
            <person name="Li W.-J."/>
        </authorList>
    </citation>
    <scope>NUCLEOTIDE SEQUENCE [LARGE SCALE GENOMIC DNA]</scope>
    <source>
        <strain evidence="1 2">EGI 80759</strain>
    </source>
</reference>
<dbReference type="Gene3D" id="3.90.1200.10">
    <property type="match status" value="1"/>
</dbReference>
<keyword evidence="1" id="KW-0808">Transferase</keyword>
<name>A0A411YAF7_9ACTN</name>
<dbReference type="OrthoDB" id="3326868at2"/>
<dbReference type="KEGG" id="erz:ER308_00425"/>